<gene>
    <name evidence="2" type="ORF">HYQ45_007188</name>
</gene>
<feature type="compositionally biased region" description="Basic and acidic residues" evidence="1">
    <location>
        <begin position="111"/>
        <end position="132"/>
    </location>
</feature>
<sequence>MADLHQDSRHPLPPPPPSHEHYPHQDISYDYNQQQQQQQRQQTSPISPQQPAFAQQPPRHPQQYQQQQLQQLQQQIRQPPAAQIAHQQKPSKSRTFSFGSGKSRRSSTSHPKYDDTHETSAEKESHRLHSKADPTMAISEAEPAAVQAMTKSSLAPLRAIQHRDSYGNAIADPDRSNPTRSRWERPLDTIRSFEAAIDGGYSRKSMIRSDTESTPQYGRRSSYYAGNNGARYPQDSYYGGRPNSVRPESTHMDYNSPNRSGYFDGSYGQGGYGPGPSRQRAPRMNSEPMNGYGRGGQQVYPIPHKDRSYETVTTAAGSGHSEQAGYQTDPTSSDNSSIDRVSPAKRAEPTNDYGIGFNQQGSYQPAAFNNYASGANGAGPSGANYRPAPMTNSNSDAPPAVPQKMGGGMLRKQTTQQSTQSRPDVGEKRKSWFSRRFSKAN</sequence>
<feature type="compositionally biased region" description="Low complexity" evidence="1">
    <location>
        <begin position="33"/>
        <end position="101"/>
    </location>
</feature>
<evidence type="ECO:0000313" key="2">
    <source>
        <dbReference type="EMBL" id="KAG7134997.1"/>
    </source>
</evidence>
<evidence type="ECO:0000256" key="1">
    <source>
        <dbReference type="SAM" id="MobiDB-lite"/>
    </source>
</evidence>
<organism evidence="2 3">
    <name type="scientific">Verticillium longisporum</name>
    <name type="common">Verticillium dahliae var. longisporum</name>
    <dbReference type="NCBI Taxonomy" id="100787"/>
    <lineage>
        <taxon>Eukaryota</taxon>
        <taxon>Fungi</taxon>
        <taxon>Dikarya</taxon>
        <taxon>Ascomycota</taxon>
        <taxon>Pezizomycotina</taxon>
        <taxon>Sordariomycetes</taxon>
        <taxon>Hypocreomycetidae</taxon>
        <taxon>Glomerellales</taxon>
        <taxon>Plectosphaerellaceae</taxon>
        <taxon>Verticillium</taxon>
    </lineage>
</organism>
<feature type="compositionally biased region" description="Basic residues" evidence="1">
    <location>
        <begin position="431"/>
        <end position="441"/>
    </location>
</feature>
<dbReference type="OrthoDB" id="5330253at2759"/>
<accession>A0A8I2ZN41</accession>
<evidence type="ECO:0000313" key="3">
    <source>
        <dbReference type="Proteomes" id="UP000689129"/>
    </source>
</evidence>
<proteinExistence type="predicted"/>
<evidence type="ECO:0008006" key="4">
    <source>
        <dbReference type="Google" id="ProtNLM"/>
    </source>
</evidence>
<dbReference type="Proteomes" id="UP000689129">
    <property type="component" value="Unassembled WGS sequence"/>
</dbReference>
<reference evidence="2" key="1">
    <citation type="journal article" date="2021" name="Mol. Plant Pathol.">
        <title>A 20-kb lineage-specific genomic region tames virulence in pathogenic amphidiploid Verticillium longisporum.</title>
        <authorList>
            <person name="Harting R."/>
            <person name="Starke J."/>
            <person name="Kusch H."/>
            <person name="Poggeler S."/>
            <person name="Maurus I."/>
            <person name="Schluter R."/>
            <person name="Landesfeind M."/>
            <person name="Bulla I."/>
            <person name="Nowrousian M."/>
            <person name="de Jonge R."/>
            <person name="Stahlhut G."/>
            <person name="Hoff K.J."/>
            <person name="Asshauer K.P."/>
            <person name="Thurmer A."/>
            <person name="Stanke M."/>
            <person name="Daniel R."/>
            <person name="Morgenstern B."/>
            <person name="Thomma B.P.H.J."/>
            <person name="Kronstad J.W."/>
            <person name="Braus-Stromeyer S.A."/>
            <person name="Braus G.H."/>
        </authorList>
    </citation>
    <scope>NUCLEOTIDE SEQUENCE</scope>
    <source>
        <strain evidence="2">Vl32</strain>
    </source>
</reference>
<comment type="caution">
    <text evidence="2">The sequence shown here is derived from an EMBL/GenBank/DDBJ whole genome shotgun (WGS) entry which is preliminary data.</text>
</comment>
<feature type="compositionally biased region" description="Low complexity" evidence="1">
    <location>
        <begin position="366"/>
        <end position="375"/>
    </location>
</feature>
<dbReference type="InterPro" id="IPR018809">
    <property type="entry name" value="DUF2406"/>
</dbReference>
<dbReference type="PANTHER" id="PTHR28186">
    <property type="entry name" value="MEIOTICALLY UP-REGULATED GENE 9 PROTEIN"/>
    <property type="match status" value="1"/>
</dbReference>
<dbReference type="AlphaFoldDB" id="A0A8I2ZN41"/>
<dbReference type="Pfam" id="PF10295">
    <property type="entry name" value="DUF2406"/>
    <property type="match status" value="1"/>
</dbReference>
<feature type="compositionally biased region" description="Polar residues" evidence="1">
    <location>
        <begin position="310"/>
        <end position="339"/>
    </location>
</feature>
<dbReference type="PANTHER" id="PTHR28186:SF1">
    <property type="entry name" value="MEIOTICALLY UP-REGULATED GENE 9 PROTEIN"/>
    <property type="match status" value="1"/>
</dbReference>
<feature type="region of interest" description="Disordered" evidence="1">
    <location>
        <begin position="1"/>
        <end position="133"/>
    </location>
</feature>
<name>A0A8I2ZN41_VERLO</name>
<dbReference type="EMBL" id="JAEMWZ010000127">
    <property type="protein sequence ID" value="KAG7134997.1"/>
    <property type="molecule type" value="Genomic_DNA"/>
</dbReference>
<protein>
    <recommendedName>
        <fullName evidence="4">DUF2406 domain-containing protein</fullName>
    </recommendedName>
</protein>
<feature type="compositionally biased region" description="Basic and acidic residues" evidence="1">
    <location>
        <begin position="1"/>
        <end position="10"/>
    </location>
</feature>
<feature type="region of interest" description="Disordered" evidence="1">
    <location>
        <begin position="205"/>
        <end position="441"/>
    </location>
</feature>